<proteinExistence type="predicted"/>
<organism evidence="2 3">
    <name type="scientific">Paraburkholderia panacisoli</name>
    <dbReference type="NCBI Taxonomy" id="2603818"/>
    <lineage>
        <taxon>Bacteria</taxon>
        <taxon>Pseudomonadati</taxon>
        <taxon>Pseudomonadota</taxon>
        <taxon>Betaproteobacteria</taxon>
        <taxon>Burkholderiales</taxon>
        <taxon>Burkholderiaceae</taxon>
        <taxon>Paraburkholderia</taxon>
    </lineage>
</organism>
<sequence>MANFDHAFAIVVGIEAGYVNDPHDPGGETKFGISKRGYPNVDIANLTLNDAQAIYQRDYWNAVQGDALPWPLACYVFDSAVNQGQPTAKLLLQTALGVKADGVIGPVTLAAASRAGAYQNACFMSTRAFEYMKARNFQQYGRGWFNRLFEIAEASNGVG</sequence>
<keyword evidence="3" id="KW-1185">Reference proteome</keyword>
<name>A0A5B0HLN0_9BURK</name>
<gene>
    <name evidence="2" type="ORF">FVF58_01120</name>
</gene>
<dbReference type="Proteomes" id="UP000325273">
    <property type="component" value="Unassembled WGS sequence"/>
</dbReference>
<comment type="caution">
    <text evidence="2">The sequence shown here is derived from an EMBL/GenBank/DDBJ whole genome shotgun (WGS) entry which is preliminary data.</text>
</comment>
<evidence type="ECO:0000313" key="3">
    <source>
        <dbReference type="Proteomes" id="UP000325273"/>
    </source>
</evidence>
<dbReference type="EMBL" id="VTUZ01000001">
    <property type="protein sequence ID" value="KAA1015982.1"/>
    <property type="molecule type" value="Genomic_DNA"/>
</dbReference>
<dbReference type="RefSeq" id="WP_149668109.1">
    <property type="nucleotide sequence ID" value="NZ_VTUZ01000001.1"/>
</dbReference>
<feature type="domain" description="TtsA-like Glycoside hydrolase family 108" evidence="1">
    <location>
        <begin position="9"/>
        <end position="84"/>
    </location>
</feature>
<accession>A0A5B0HLN0</accession>
<dbReference type="InterPro" id="IPR023346">
    <property type="entry name" value="Lysozyme-like_dom_sf"/>
</dbReference>
<dbReference type="Gene3D" id="1.20.141.10">
    <property type="entry name" value="Chitosanase, subunit A, domain 1"/>
    <property type="match status" value="1"/>
</dbReference>
<dbReference type="CDD" id="cd13926">
    <property type="entry name" value="N-acetylmuramidase_GH108"/>
    <property type="match status" value="1"/>
</dbReference>
<reference evidence="2 3" key="1">
    <citation type="submission" date="2019-08" db="EMBL/GenBank/DDBJ databases">
        <title>Paraburkholderia sp. DCY113.</title>
        <authorList>
            <person name="Kang J."/>
        </authorList>
    </citation>
    <scope>NUCLEOTIDE SEQUENCE [LARGE SCALE GENOMIC DNA]</scope>
    <source>
        <strain evidence="2 3">DCY113</strain>
    </source>
</reference>
<dbReference type="Pfam" id="PF05838">
    <property type="entry name" value="Glyco_hydro_108"/>
    <property type="match status" value="1"/>
</dbReference>
<evidence type="ECO:0000259" key="1">
    <source>
        <dbReference type="Pfam" id="PF05838"/>
    </source>
</evidence>
<dbReference type="AlphaFoldDB" id="A0A5B0HLN0"/>
<dbReference type="SUPFAM" id="SSF53955">
    <property type="entry name" value="Lysozyme-like"/>
    <property type="match status" value="1"/>
</dbReference>
<protein>
    <recommendedName>
        <fullName evidence="1">TtsA-like Glycoside hydrolase family 108 domain-containing protein</fullName>
    </recommendedName>
</protein>
<evidence type="ECO:0000313" key="2">
    <source>
        <dbReference type="EMBL" id="KAA1015982.1"/>
    </source>
</evidence>
<dbReference type="InterPro" id="IPR008565">
    <property type="entry name" value="TtsA-like_GH18_dom"/>
</dbReference>